<dbReference type="OrthoDB" id="3796275at2759"/>
<keyword evidence="2" id="KW-1185">Reference proteome</keyword>
<name>A0A9W9GDK9_9EURO</name>
<sequence>MTTTITGKDLLLEPLPELRTGPNRTASQALHSTKFVGSLRPWSTFKTDVLSTFHHHQFQTLPLYARVTSRRNDIFEEESFGVADEIGVQARFCDRVGQIMSTICKDEGPLSPLVN</sequence>
<protein>
    <submittedName>
        <fullName evidence="1">Uncharacterized protein</fullName>
    </submittedName>
</protein>
<reference evidence="1" key="2">
    <citation type="journal article" date="2023" name="IMA Fungus">
        <title>Comparative genomic study of the Penicillium genus elucidates a diverse pangenome and 15 lateral gene transfer events.</title>
        <authorList>
            <person name="Petersen C."/>
            <person name="Sorensen T."/>
            <person name="Nielsen M.R."/>
            <person name="Sondergaard T.E."/>
            <person name="Sorensen J.L."/>
            <person name="Fitzpatrick D.A."/>
            <person name="Frisvad J.C."/>
            <person name="Nielsen K.L."/>
        </authorList>
    </citation>
    <scope>NUCLEOTIDE SEQUENCE</scope>
    <source>
        <strain evidence="1">IBT 30069</strain>
    </source>
</reference>
<dbReference type="EMBL" id="JAPQKH010000001">
    <property type="protein sequence ID" value="KAJ5116647.1"/>
    <property type="molecule type" value="Genomic_DNA"/>
</dbReference>
<dbReference type="Proteomes" id="UP001149165">
    <property type="component" value="Unassembled WGS sequence"/>
</dbReference>
<dbReference type="AlphaFoldDB" id="A0A9W9GDK9"/>
<proteinExistence type="predicted"/>
<organism evidence="1 2">
    <name type="scientific">Penicillium angulare</name>
    <dbReference type="NCBI Taxonomy" id="116970"/>
    <lineage>
        <taxon>Eukaryota</taxon>
        <taxon>Fungi</taxon>
        <taxon>Dikarya</taxon>
        <taxon>Ascomycota</taxon>
        <taxon>Pezizomycotina</taxon>
        <taxon>Eurotiomycetes</taxon>
        <taxon>Eurotiomycetidae</taxon>
        <taxon>Eurotiales</taxon>
        <taxon>Aspergillaceae</taxon>
        <taxon>Penicillium</taxon>
    </lineage>
</organism>
<gene>
    <name evidence="1" type="ORF">N7456_000995</name>
</gene>
<reference evidence="1" key="1">
    <citation type="submission" date="2022-11" db="EMBL/GenBank/DDBJ databases">
        <authorList>
            <person name="Petersen C."/>
        </authorList>
    </citation>
    <scope>NUCLEOTIDE SEQUENCE</scope>
    <source>
        <strain evidence="1">IBT 30069</strain>
    </source>
</reference>
<evidence type="ECO:0000313" key="1">
    <source>
        <dbReference type="EMBL" id="KAJ5116647.1"/>
    </source>
</evidence>
<evidence type="ECO:0000313" key="2">
    <source>
        <dbReference type="Proteomes" id="UP001149165"/>
    </source>
</evidence>
<comment type="caution">
    <text evidence="1">The sequence shown here is derived from an EMBL/GenBank/DDBJ whole genome shotgun (WGS) entry which is preliminary data.</text>
</comment>
<accession>A0A9W9GDK9</accession>